<name>A0ACC2WY05_9TREE</name>
<evidence type="ECO:0000313" key="1">
    <source>
        <dbReference type="EMBL" id="KAJ9116649.1"/>
    </source>
</evidence>
<protein>
    <submittedName>
        <fullName evidence="1">Uncharacterized protein</fullName>
    </submittedName>
</protein>
<organism evidence="1 2">
    <name type="scientific">Naganishia adeliensis</name>
    <dbReference type="NCBI Taxonomy" id="92952"/>
    <lineage>
        <taxon>Eukaryota</taxon>
        <taxon>Fungi</taxon>
        <taxon>Dikarya</taxon>
        <taxon>Basidiomycota</taxon>
        <taxon>Agaricomycotina</taxon>
        <taxon>Tremellomycetes</taxon>
        <taxon>Filobasidiales</taxon>
        <taxon>Filobasidiaceae</taxon>
        <taxon>Naganishia</taxon>
    </lineage>
</organism>
<keyword evidence="2" id="KW-1185">Reference proteome</keyword>
<gene>
    <name evidence="1" type="ORF">QFC20_000582</name>
</gene>
<reference evidence="1" key="1">
    <citation type="submission" date="2023-04" db="EMBL/GenBank/DDBJ databases">
        <title>Draft Genome sequencing of Naganishia species isolated from polar environments using Oxford Nanopore Technology.</title>
        <authorList>
            <person name="Leo P."/>
            <person name="Venkateswaran K."/>
        </authorList>
    </citation>
    <scope>NUCLEOTIDE SEQUENCE</scope>
    <source>
        <strain evidence="1">MNA-CCFEE 5262</strain>
    </source>
</reference>
<comment type="caution">
    <text evidence="1">The sequence shown here is derived from an EMBL/GenBank/DDBJ whole genome shotgun (WGS) entry which is preliminary data.</text>
</comment>
<sequence length="181" mass="20545">MAWCLFHLAGSPSVQSRLREECLPYGDTISMEDLDGLPFLDMIVKEVFRLNPSIPTTIREAKKDDIVPLGEPIQLASGEMVSEIPIRKGQYVFIPIEAMNWAPSVWGPDCMQFNPDRWSEKNVSASSGLGIDYDVLTFIDGPRKCLGYRMGSLEVKSALFTLVRHFEFSRDPQIQVRTWNM</sequence>
<evidence type="ECO:0000313" key="2">
    <source>
        <dbReference type="Proteomes" id="UP001230649"/>
    </source>
</evidence>
<dbReference type="EMBL" id="JASBWS010000003">
    <property type="protein sequence ID" value="KAJ9116649.1"/>
    <property type="molecule type" value="Genomic_DNA"/>
</dbReference>
<proteinExistence type="predicted"/>
<accession>A0ACC2WY05</accession>
<dbReference type="Proteomes" id="UP001230649">
    <property type="component" value="Unassembled WGS sequence"/>
</dbReference>